<evidence type="ECO:0000313" key="2">
    <source>
        <dbReference type="EMBL" id="QJA74705.1"/>
    </source>
</evidence>
<evidence type="ECO:0008006" key="3">
    <source>
        <dbReference type="Google" id="ProtNLM"/>
    </source>
</evidence>
<dbReference type="AlphaFoldDB" id="A0A6M3IL07"/>
<gene>
    <name evidence="2" type="ORF">MM415A01948_0014</name>
    <name evidence="1" type="ORF">MM415B01510_0014</name>
</gene>
<evidence type="ECO:0000313" key="1">
    <source>
        <dbReference type="EMBL" id="QJA58025.1"/>
    </source>
</evidence>
<organism evidence="1">
    <name type="scientific">viral metagenome</name>
    <dbReference type="NCBI Taxonomy" id="1070528"/>
    <lineage>
        <taxon>unclassified sequences</taxon>
        <taxon>metagenomes</taxon>
        <taxon>organismal metagenomes</taxon>
    </lineage>
</organism>
<sequence length="118" mass="14160">MKLRLKNSLNNWVTINDKVKFLIDYPTREQEQKLQRMLFSDIRNDANQLDYSQHLLKYTIKNWEGVTDDNDNEVKCEIVNNELEDTLWWALVRDVEQLSTLYLLVKKAIEVTENDKKK</sequence>
<dbReference type="EMBL" id="MT142115">
    <property type="protein sequence ID" value="QJA74705.1"/>
    <property type="molecule type" value="Genomic_DNA"/>
</dbReference>
<accession>A0A6M3IL07</accession>
<dbReference type="EMBL" id="MT141304">
    <property type="protein sequence ID" value="QJA58025.1"/>
    <property type="molecule type" value="Genomic_DNA"/>
</dbReference>
<reference evidence="1" key="1">
    <citation type="submission" date="2020-03" db="EMBL/GenBank/DDBJ databases">
        <title>The deep terrestrial virosphere.</title>
        <authorList>
            <person name="Holmfeldt K."/>
            <person name="Nilsson E."/>
            <person name="Simone D."/>
            <person name="Lopez-Fernandez M."/>
            <person name="Wu X."/>
            <person name="de Brujin I."/>
            <person name="Lundin D."/>
            <person name="Andersson A."/>
            <person name="Bertilsson S."/>
            <person name="Dopson M."/>
        </authorList>
    </citation>
    <scope>NUCLEOTIDE SEQUENCE</scope>
    <source>
        <strain evidence="2">MM415A01948</strain>
        <strain evidence="1">MM415B01510</strain>
    </source>
</reference>
<proteinExistence type="predicted"/>
<name>A0A6M3IL07_9ZZZZ</name>
<protein>
    <recommendedName>
        <fullName evidence="3">Tail assembly chaperone</fullName>
    </recommendedName>
</protein>